<dbReference type="EMBL" id="GL451783">
    <property type="protein sequence ID" value="EFN78555.1"/>
    <property type="molecule type" value="Genomic_DNA"/>
</dbReference>
<dbReference type="OrthoDB" id="8856548at2759"/>
<dbReference type="Proteomes" id="UP000008237">
    <property type="component" value="Unassembled WGS sequence"/>
</dbReference>
<dbReference type="STRING" id="610380.E2C0G2"/>
<dbReference type="InParanoid" id="E2C0G2"/>
<dbReference type="InterPro" id="IPR036236">
    <property type="entry name" value="Znf_C2H2_sf"/>
</dbReference>
<gene>
    <name evidence="1" type="ORF">EAI_00781</name>
</gene>
<reference evidence="1 2" key="1">
    <citation type="journal article" date="2010" name="Science">
        <title>Genomic comparison of the ants Camponotus floridanus and Harpegnathos saltator.</title>
        <authorList>
            <person name="Bonasio R."/>
            <person name="Zhang G."/>
            <person name="Ye C."/>
            <person name="Mutti N.S."/>
            <person name="Fang X."/>
            <person name="Qin N."/>
            <person name="Donahue G."/>
            <person name="Yang P."/>
            <person name="Li Q."/>
            <person name="Li C."/>
            <person name="Zhang P."/>
            <person name="Huang Z."/>
            <person name="Berger S.L."/>
            <person name="Reinberg D."/>
            <person name="Wang J."/>
            <person name="Liebig J."/>
        </authorList>
    </citation>
    <scope>NUCLEOTIDE SEQUENCE [LARGE SCALE GENOMIC DNA]</scope>
    <source>
        <strain evidence="1 2">R22 G/1</strain>
    </source>
</reference>
<evidence type="ECO:0000313" key="1">
    <source>
        <dbReference type="EMBL" id="EFN78555.1"/>
    </source>
</evidence>
<sequence length="112" mass="13220">KYVCYKCLSYHGDSSCFSAHQNLHMQVEPYICPDCHINFINAKFLEIHIWTACFHTLKKRVFSCKVCKIDGFRDIESITIHFATMHSDKKVVCEMCCLVFSLYDDYMKHYAM</sequence>
<accession>E2C0G2</accession>
<dbReference type="Gene3D" id="3.30.160.60">
    <property type="entry name" value="Classic Zinc Finger"/>
    <property type="match status" value="2"/>
</dbReference>
<feature type="non-terminal residue" evidence="1">
    <location>
        <position position="112"/>
    </location>
</feature>
<organism evidence="2">
    <name type="scientific">Harpegnathos saltator</name>
    <name type="common">Jerdon's jumping ant</name>
    <dbReference type="NCBI Taxonomy" id="610380"/>
    <lineage>
        <taxon>Eukaryota</taxon>
        <taxon>Metazoa</taxon>
        <taxon>Ecdysozoa</taxon>
        <taxon>Arthropoda</taxon>
        <taxon>Hexapoda</taxon>
        <taxon>Insecta</taxon>
        <taxon>Pterygota</taxon>
        <taxon>Neoptera</taxon>
        <taxon>Endopterygota</taxon>
        <taxon>Hymenoptera</taxon>
        <taxon>Apocrita</taxon>
        <taxon>Aculeata</taxon>
        <taxon>Formicoidea</taxon>
        <taxon>Formicidae</taxon>
        <taxon>Ponerinae</taxon>
        <taxon>Ponerini</taxon>
        <taxon>Harpegnathos</taxon>
    </lineage>
</organism>
<evidence type="ECO:0000313" key="2">
    <source>
        <dbReference type="Proteomes" id="UP000008237"/>
    </source>
</evidence>
<feature type="non-terminal residue" evidence="1">
    <location>
        <position position="1"/>
    </location>
</feature>
<name>E2C0G2_HARSA</name>
<proteinExistence type="predicted"/>
<protein>
    <submittedName>
        <fullName evidence="1">Zinc finger protein 687</fullName>
    </submittedName>
</protein>
<dbReference type="AlphaFoldDB" id="E2C0G2"/>
<dbReference type="SUPFAM" id="SSF57667">
    <property type="entry name" value="beta-beta-alpha zinc fingers"/>
    <property type="match status" value="2"/>
</dbReference>
<keyword evidence="2" id="KW-1185">Reference proteome</keyword>